<evidence type="ECO:0000256" key="1">
    <source>
        <dbReference type="SAM" id="MobiDB-lite"/>
    </source>
</evidence>
<dbReference type="Proteomes" id="UP000075883">
    <property type="component" value="Unassembled WGS sequence"/>
</dbReference>
<feature type="compositionally biased region" description="Low complexity" evidence="1">
    <location>
        <begin position="189"/>
        <end position="204"/>
    </location>
</feature>
<name>A0A182MJY5_9DIPT</name>
<organism evidence="2 3">
    <name type="scientific">Anopheles culicifacies</name>
    <dbReference type="NCBI Taxonomy" id="139723"/>
    <lineage>
        <taxon>Eukaryota</taxon>
        <taxon>Metazoa</taxon>
        <taxon>Ecdysozoa</taxon>
        <taxon>Arthropoda</taxon>
        <taxon>Hexapoda</taxon>
        <taxon>Insecta</taxon>
        <taxon>Pterygota</taxon>
        <taxon>Neoptera</taxon>
        <taxon>Endopterygota</taxon>
        <taxon>Diptera</taxon>
        <taxon>Nematocera</taxon>
        <taxon>Culicoidea</taxon>
        <taxon>Culicidae</taxon>
        <taxon>Anophelinae</taxon>
        <taxon>Anopheles</taxon>
        <taxon>culicifacies species complex</taxon>
    </lineage>
</organism>
<proteinExistence type="predicted"/>
<reference evidence="3" key="1">
    <citation type="submission" date="2013-09" db="EMBL/GenBank/DDBJ databases">
        <title>The Genome Sequence of Anopheles culicifacies species A.</title>
        <authorList>
            <consortium name="The Broad Institute Genomics Platform"/>
            <person name="Neafsey D.E."/>
            <person name="Besansky N."/>
            <person name="Howell P."/>
            <person name="Walton C."/>
            <person name="Young S.K."/>
            <person name="Zeng Q."/>
            <person name="Gargeya S."/>
            <person name="Fitzgerald M."/>
            <person name="Haas B."/>
            <person name="Abouelleil A."/>
            <person name="Allen A.W."/>
            <person name="Alvarado L."/>
            <person name="Arachchi H.M."/>
            <person name="Berlin A.M."/>
            <person name="Chapman S.B."/>
            <person name="Gainer-Dewar J."/>
            <person name="Goldberg J."/>
            <person name="Griggs A."/>
            <person name="Gujja S."/>
            <person name="Hansen M."/>
            <person name="Howarth C."/>
            <person name="Imamovic A."/>
            <person name="Ireland A."/>
            <person name="Larimer J."/>
            <person name="McCowan C."/>
            <person name="Murphy C."/>
            <person name="Pearson M."/>
            <person name="Poon T.W."/>
            <person name="Priest M."/>
            <person name="Roberts A."/>
            <person name="Saif S."/>
            <person name="Shea T."/>
            <person name="Sisk P."/>
            <person name="Sykes S."/>
            <person name="Wortman J."/>
            <person name="Nusbaum C."/>
            <person name="Birren B."/>
        </authorList>
    </citation>
    <scope>NUCLEOTIDE SEQUENCE [LARGE SCALE GENOMIC DNA]</scope>
    <source>
        <strain evidence="3">A-37</strain>
    </source>
</reference>
<dbReference type="AlphaFoldDB" id="A0A182MJY5"/>
<dbReference type="EMBL" id="AXCM01000111">
    <property type="status" value="NOT_ANNOTATED_CDS"/>
    <property type="molecule type" value="Genomic_DNA"/>
</dbReference>
<dbReference type="EnsemblMetazoa" id="ACUA020104-RA">
    <property type="protein sequence ID" value="ACUA020104-PA"/>
    <property type="gene ID" value="ACUA020104"/>
</dbReference>
<evidence type="ECO:0000313" key="2">
    <source>
        <dbReference type="EnsemblMetazoa" id="ACUA020104-PA"/>
    </source>
</evidence>
<dbReference type="STRING" id="139723.A0A182MJY5"/>
<keyword evidence="3" id="KW-1185">Reference proteome</keyword>
<feature type="compositionally biased region" description="Basic residues" evidence="1">
    <location>
        <begin position="174"/>
        <end position="187"/>
    </location>
</feature>
<evidence type="ECO:0000313" key="3">
    <source>
        <dbReference type="Proteomes" id="UP000075883"/>
    </source>
</evidence>
<feature type="compositionally biased region" description="Basic and acidic residues" evidence="1">
    <location>
        <begin position="334"/>
        <end position="346"/>
    </location>
</feature>
<accession>A0A182MJY5</accession>
<feature type="region of interest" description="Disordered" evidence="1">
    <location>
        <begin position="306"/>
        <end position="346"/>
    </location>
</feature>
<sequence length="455" mass="51199">MAFERFLSQTKTLGASCGSVTPLVPQDHKPSLFSTILDMAVMEKSGGSRTGSLSLENGEGVSSQTHLLYGHGANGNGATGDGSGGGVGGGVGGGGGGGGGLGAGLGGGHDSTLDLHGSSLASLARRTTMRKRSFRRESPLVRTPSPRKRHHQHEIGFSDTVSNVVEIQKEEHRRGRHHFGYAHRHNRGSWSASTSPARSPSPSRFGVHSSAQHRSSKDRSKNHLVHQPYDTTILCERSRSPSPAQLLQELRDRDQARRKYRNGMGSHVQHSYPVLVTRRQGHGRRLPPTPCKPSTLQLKQTNINFPKLNASPTHTGHSSHNTPHSVHSLPQSREFLREPRERERDRDRDLYYRERDRERDRERFRNSRERSHEDYSVRYEFRDRERELYEREREIEREFEREYERMEHSVPLSYEQALAMGRTGGRVLPSPILNGYKPKGALHSRHSDSDDEDWC</sequence>
<protein>
    <submittedName>
        <fullName evidence="2">Uncharacterized protein</fullName>
    </submittedName>
</protein>
<feature type="region of interest" description="Disordered" evidence="1">
    <location>
        <begin position="126"/>
        <end position="226"/>
    </location>
</feature>
<reference evidence="2" key="2">
    <citation type="submission" date="2020-05" db="UniProtKB">
        <authorList>
            <consortium name="EnsemblMetazoa"/>
        </authorList>
    </citation>
    <scope>IDENTIFICATION</scope>
    <source>
        <strain evidence="2">A-37</strain>
    </source>
</reference>
<dbReference type="VEuPathDB" id="VectorBase:ACUA020104"/>
<feature type="compositionally biased region" description="Polar residues" evidence="1">
    <location>
        <begin position="306"/>
        <end position="331"/>
    </location>
</feature>
<feature type="region of interest" description="Disordered" evidence="1">
    <location>
        <begin position="430"/>
        <end position="455"/>
    </location>
</feature>